<dbReference type="AlphaFoldDB" id="A0A243B494"/>
<protein>
    <submittedName>
        <fullName evidence="2">DNA-binding protein</fullName>
    </submittedName>
</protein>
<dbReference type="PROSITE" id="PS51257">
    <property type="entry name" value="PROKAR_LIPOPROTEIN"/>
    <property type="match status" value="1"/>
</dbReference>
<dbReference type="EMBL" id="NFDL01000090">
    <property type="protein sequence ID" value="OTY39243.1"/>
    <property type="molecule type" value="Genomic_DNA"/>
</dbReference>
<dbReference type="Proteomes" id="UP000195089">
    <property type="component" value="Unassembled WGS sequence"/>
</dbReference>
<sequence length="186" mass="20702">MGEETVKWGKVLTSIILLGVSCLIIESKDNSVLADQIGKQQNGIPTLTANGKENEVKLEWAIDILEQDVLWKIDFNNPKDVNLMSGWGEFYGNGNQSLQSEVFYPNGTDSSGYKVFDTKSGGNRVLYPYTVRESSIAVFKRLNVPNNAYISATFKAKSQGLGRISFYGDGSWETGREFDYYNATVL</sequence>
<feature type="non-terminal residue" evidence="2">
    <location>
        <position position="186"/>
    </location>
</feature>
<accession>A0A243B494</accession>
<gene>
    <name evidence="2" type="ORF">BK742_22060</name>
    <name evidence="1" type="ORF">BK742_22125</name>
</gene>
<evidence type="ECO:0000313" key="2">
    <source>
        <dbReference type="EMBL" id="OTY39243.1"/>
    </source>
</evidence>
<reference evidence="2 3" key="1">
    <citation type="submission" date="2016-10" db="EMBL/GenBank/DDBJ databases">
        <title>Comparative genomics of Bacillus thuringiensis reveals a path to pathogens against multiple invertebrate hosts.</title>
        <authorList>
            <person name="Zheng J."/>
            <person name="Gao Q."/>
            <person name="Liu H."/>
            <person name="Peng D."/>
            <person name="Ruan L."/>
            <person name="Sun M."/>
        </authorList>
    </citation>
    <scope>NUCLEOTIDE SEQUENCE [LARGE SCALE GENOMIC DNA]</scope>
    <source>
        <strain evidence="2">BGSC 4BX1</strain>
    </source>
</reference>
<proteinExistence type="predicted"/>
<dbReference type="EMBL" id="NFDL01000091">
    <property type="protein sequence ID" value="OTY39029.1"/>
    <property type="molecule type" value="Genomic_DNA"/>
</dbReference>
<comment type="caution">
    <text evidence="2">The sequence shown here is derived from an EMBL/GenBank/DDBJ whole genome shotgun (WGS) entry which is preliminary data.</text>
</comment>
<dbReference type="GO" id="GO:0003677">
    <property type="term" value="F:DNA binding"/>
    <property type="evidence" value="ECO:0007669"/>
    <property type="project" value="UniProtKB-KW"/>
</dbReference>
<evidence type="ECO:0000313" key="3">
    <source>
        <dbReference type="Proteomes" id="UP000195089"/>
    </source>
</evidence>
<evidence type="ECO:0000313" key="1">
    <source>
        <dbReference type="EMBL" id="OTY39029.1"/>
    </source>
</evidence>
<name>A0A243B494_BACTU</name>
<organism evidence="2 3">
    <name type="scientific">Bacillus thuringiensis serovar pingluonsis</name>
    <dbReference type="NCBI Taxonomy" id="180881"/>
    <lineage>
        <taxon>Bacteria</taxon>
        <taxon>Bacillati</taxon>
        <taxon>Bacillota</taxon>
        <taxon>Bacilli</taxon>
        <taxon>Bacillales</taxon>
        <taxon>Bacillaceae</taxon>
        <taxon>Bacillus</taxon>
        <taxon>Bacillus cereus group</taxon>
    </lineage>
</organism>
<keyword evidence="2" id="KW-0238">DNA-binding</keyword>